<name>A0ABR3QH91_9PLEO</name>
<dbReference type="Proteomes" id="UP001521785">
    <property type="component" value="Unassembled WGS sequence"/>
</dbReference>
<reference evidence="2 3" key="1">
    <citation type="submission" date="2024-02" db="EMBL/GenBank/DDBJ databases">
        <title>De novo assembly and annotation of 12 fungi associated with fruit tree decline syndrome in Ontario, Canada.</title>
        <authorList>
            <person name="Sulman M."/>
            <person name="Ellouze W."/>
            <person name="Ilyukhin E."/>
        </authorList>
    </citation>
    <scope>NUCLEOTIDE SEQUENCE [LARGE SCALE GENOMIC DNA]</scope>
    <source>
        <strain evidence="2 3">M42-189</strain>
    </source>
</reference>
<feature type="compositionally biased region" description="Basic and acidic residues" evidence="1">
    <location>
        <begin position="240"/>
        <end position="263"/>
    </location>
</feature>
<feature type="region of interest" description="Disordered" evidence="1">
    <location>
        <begin position="209"/>
        <end position="263"/>
    </location>
</feature>
<gene>
    <name evidence="2" type="ORF">SLS60_011917</name>
</gene>
<accession>A0ABR3QH91</accession>
<proteinExistence type="predicted"/>
<evidence type="ECO:0000313" key="2">
    <source>
        <dbReference type="EMBL" id="KAL1591525.1"/>
    </source>
</evidence>
<evidence type="ECO:0008006" key="4">
    <source>
        <dbReference type="Google" id="ProtNLM"/>
    </source>
</evidence>
<feature type="compositionally biased region" description="Basic and acidic residues" evidence="1">
    <location>
        <begin position="209"/>
        <end position="218"/>
    </location>
</feature>
<comment type="caution">
    <text evidence="2">The sequence shown here is derived from an EMBL/GenBank/DDBJ whole genome shotgun (WGS) entry which is preliminary data.</text>
</comment>
<dbReference type="EMBL" id="JAKJXO020000025">
    <property type="protein sequence ID" value="KAL1591525.1"/>
    <property type="molecule type" value="Genomic_DNA"/>
</dbReference>
<organism evidence="2 3">
    <name type="scientific">Paraconiothyrium brasiliense</name>
    <dbReference type="NCBI Taxonomy" id="300254"/>
    <lineage>
        <taxon>Eukaryota</taxon>
        <taxon>Fungi</taxon>
        <taxon>Dikarya</taxon>
        <taxon>Ascomycota</taxon>
        <taxon>Pezizomycotina</taxon>
        <taxon>Dothideomycetes</taxon>
        <taxon>Pleosporomycetidae</taxon>
        <taxon>Pleosporales</taxon>
        <taxon>Massarineae</taxon>
        <taxon>Didymosphaeriaceae</taxon>
        <taxon>Paraconiothyrium</taxon>
    </lineage>
</organism>
<evidence type="ECO:0000313" key="3">
    <source>
        <dbReference type="Proteomes" id="UP001521785"/>
    </source>
</evidence>
<keyword evidence="3" id="KW-1185">Reference proteome</keyword>
<evidence type="ECO:0000256" key="1">
    <source>
        <dbReference type="SAM" id="MobiDB-lite"/>
    </source>
</evidence>
<sequence>MPTRVHELFLDGVEDAIRSELKAIREESDRIALFAQKVRPARSTEIQFPVEDPITSSKKSKHEPDASFWHMDAEYPGVVIEVAYSQKKRRLYRLAEKYLLDSDANIRVVVGLDIEYGEKGTRKAALSIWRPTVVQAPNGQELQVDPTGADKIFRDDQGNPVQGTELQLRLSDFASKSLVQEELGNLDKTLVITAKQLCICLSAAEAKSRREGAPRRDALPQGVQKRKREETPPDQITSSDDARYDMEVERAAKRMAHGDPDYT</sequence>
<protein>
    <recommendedName>
        <fullName evidence="4">Restriction endonuclease domain-containing protein</fullName>
    </recommendedName>
</protein>